<dbReference type="EMBL" id="JABXXR010000013">
    <property type="protein sequence ID" value="NVN39635.1"/>
    <property type="molecule type" value="Genomic_DNA"/>
</dbReference>
<dbReference type="GO" id="GO:0005737">
    <property type="term" value="C:cytoplasm"/>
    <property type="evidence" value="ECO:0007669"/>
    <property type="project" value="TreeGrafter"/>
</dbReference>
<evidence type="ECO:0000313" key="2">
    <source>
        <dbReference type="Proteomes" id="UP000585665"/>
    </source>
</evidence>
<name>A0A850P4R4_9PROT</name>
<dbReference type="Proteomes" id="UP000585665">
    <property type="component" value="Unassembled WGS sequence"/>
</dbReference>
<dbReference type="PANTHER" id="PTHR43668:SF2">
    <property type="entry name" value="ALLANTOINASE"/>
    <property type="match status" value="1"/>
</dbReference>
<dbReference type="PANTHER" id="PTHR43668">
    <property type="entry name" value="ALLANTOINASE"/>
    <property type="match status" value="1"/>
</dbReference>
<protein>
    <submittedName>
        <fullName evidence="1">Amidohydrolase family protein</fullName>
    </submittedName>
</protein>
<keyword evidence="2" id="KW-1185">Reference proteome</keyword>
<dbReference type="Gene3D" id="2.30.40.10">
    <property type="entry name" value="Urease, subunit C, domain 1"/>
    <property type="match status" value="1"/>
</dbReference>
<dbReference type="SUPFAM" id="SSF51338">
    <property type="entry name" value="Composite domain of metallo-dependent hydrolases"/>
    <property type="match status" value="1"/>
</dbReference>
<keyword evidence="1" id="KW-0378">Hydrolase</keyword>
<accession>A0A850P4R4</accession>
<dbReference type="RefSeq" id="WP_176612623.1">
    <property type="nucleotide sequence ID" value="NZ_JABXXR010000013.1"/>
</dbReference>
<dbReference type="GO" id="GO:0004038">
    <property type="term" value="F:allantoinase activity"/>
    <property type="evidence" value="ECO:0007669"/>
    <property type="project" value="TreeGrafter"/>
</dbReference>
<sequence length="452" mass="48141">MDRIILGRIVTPSDIIENGWIGIRDGVIAAIGQGPAPSALDVVDATGSYVMPGVVDGQTHAGSYAGLAGLESTTRSAIAGGVTTIVDMPYDNPEPLSTVERLREKVAAIETLAHCDVALYGTVMPGQGTADMAPLIDGGVVAFKISSFESSPTRFPRIAADQTSDILAALAETDIPLGLHNEDQEMVRSGIAAARAAGRDGIEAHSDSRPIAAEMTASAAFFELGAAHGAHAHIVHFTTARGMELADQYQALGYRATGETCVHYLVLDPQEHGPALGARMKVNPPIRPGARDGLWNEILHERVAFVSSDHSSWPIDNKFTPSIFDAGAGVPGLETLLPAFFTEAERRGYDAPALTAAQLSERPAKFFGLWPQKGGLCVGADADIAIFTPGEHVWDSAAAHDDLKWSPFDGHRFTGRVSRTYLRGETAWDGSDVVNRPGAGEYVRRGLWHWFA</sequence>
<gene>
    <name evidence="1" type="ORF">HUK82_03515</name>
</gene>
<reference evidence="1 2" key="1">
    <citation type="submission" date="2020-06" db="EMBL/GenBank/DDBJ databases">
        <title>Description of novel acetic acid bacteria.</title>
        <authorList>
            <person name="Sombolestani A."/>
        </authorList>
    </citation>
    <scope>NUCLEOTIDE SEQUENCE [LARGE SCALE GENOMIC DNA]</scope>
    <source>
        <strain evidence="1 2">LMG 27010</strain>
    </source>
</reference>
<dbReference type="Gene3D" id="3.20.20.140">
    <property type="entry name" value="Metal-dependent hydrolases"/>
    <property type="match status" value="1"/>
</dbReference>
<dbReference type="InterPro" id="IPR011059">
    <property type="entry name" value="Metal-dep_hydrolase_composite"/>
</dbReference>
<proteinExistence type="predicted"/>
<organism evidence="1 2">
    <name type="scientific">Ameyamaea chiangmaiensis</name>
    <dbReference type="NCBI Taxonomy" id="442969"/>
    <lineage>
        <taxon>Bacteria</taxon>
        <taxon>Pseudomonadati</taxon>
        <taxon>Pseudomonadota</taxon>
        <taxon>Alphaproteobacteria</taxon>
        <taxon>Acetobacterales</taxon>
        <taxon>Acetobacteraceae</taxon>
        <taxon>Ameyamaea</taxon>
    </lineage>
</organism>
<evidence type="ECO:0000313" key="1">
    <source>
        <dbReference type="EMBL" id="NVN39635.1"/>
    </source>
</evidence>
<dbReference type="SUPFAM" id="SSF51556">
    <property type="entry name" value="Metallo-dependent hydrolases"/>
    <property type="match status" value="1"/>
</dbReference>
<dbReference type="InterPro" id="IPR032466">
    <property type="entry name" value="Metal_Hydrolase"/>
</dbReference>
<dbReference type="AlphaFoldDB" id="A0A850P4R4"/>
<comment type="caution">
    <text evidence="1">The sequence shown here is derived from an EMBL/GenBank/DDBJ whole genome shotgun (WGS) entry which is preliminary data.</text>
</comment>
<dbReference type="GO" id="GO:0006145">
    <property type="term" value="P:purine nucleobase catabolic process"/>
    <property type="evidence" value="ECO:0007669"/>
    <property type="project" value="TreeGrafter"/>
</dbReference>
<dbReference type="InterPro" id="IPR050138">
    <property type="entry name" value="DHOase/Allantoinase_Hydrolase"/>
</dbReference>